<evidence type="ECO:0000256" key="1">
    <source>
        <dbReference type="ARBA" id="ARBA00022722"/>
    </source>
</evidence>
<organism evidence="4 5">
    <name type="scientific">Nocardioides daphniae</name>
    <dbReference type="NCBI Taxonomy" id="402297"/>
    <lineage>
        <taxon>Bacteria</taxon>
        <taxon>Bacillati</taxon>
        <taxon>Actinomycetota</taxon>
        <taxon>Actinomycetes</taxon>
        <taxon>Propionibacteriales</taxon>
        <taxon>Nocardioidaceae</taxon>
        <taxon>Nocardioides</taxon>
    </lineage>
</organism>
<dbReference type="InterPro" id="IPR000026">
    <property type="entry name" value="N1-like"/>
</dbReference>
<dbReference type="Proteomes" id="UP000630594">
    <property type="component" value="Unassembled WGS sequence"/>
</dbReference>
<evidence type="ECO:0000313" key="5">
    <source>
        <dbReference type="Proteomes" id="UP000630594"/>
    </source>
</evidence>
<dbReference type="Pfam" id="PF00545">
    <property type="entry name" value="Ribonuclease"/>
    <property type="match status" value="1"/>
</dbReference>
<dbReference type="SUPFAM" id="SSF53933">
    <property type="entry name" value="Microbial ribonucleases"/>
    <property type="match status" value="1"/>
</dbReference>
<keyword evidence="1" id="KW-0540">Nuclease</keyword>
<comment type="caution">
    <text evidence="4">The sequence shown here is derived from an EMBL/GenBank/DDBJ whole genome shotgun (WGS) entry which is preliminary data.</text>
</comment>
<protein>
    <submittedName>
        <fullName evidence="4">Ribonuclease</fullName>
    </submittedName>
</protein>
<evidence type="ECO:0000313" key="4">
    <source>
        <dbReference type="EMBL" id="GGD18550.1"/>
    </source>
</evidence>
<sequence length="157" mass="17048">MLRRSPWALLAGLALVLALWWFQPGGEPDSSSRPTPGASAPSSGLPTGPSTFGPVQPGAGEDEDGLPTVRAAELPREARRVLDLIDAGGPFAHPDKDGSRFGNFEGRLPARPRGYYREYTVPTPGIDHRGARRIVTGQAGQRYWTADHYESFARILR</sequence>
<dbReference type="RefSeq" id="WP_229721498.1">
    <property type="nucleotide sequence ID" value="NZ_BMCK01000002.1"/>
</dbReference>
<dbReference type="Gene3D" id="3.10.450.30">
    <property type="entry name" value="Microbial ribonucleases"/>
    <property type="match status" value="1"/>
</dbReference>
<keyword evidence="2" id="KW-0378">Hydrolase</keyword>
<dbReference type="InterPro" id="IPR016191">
    <property type="entry name" value="Ribonuclease/ribotoxin"/>
</dbReference>
<feature type="region of interest" description="Disordered" evidence="3">
    <location>
        <begin position="26"/>
        <end position="66"/>
    </location>
</feature>
<dbReference type="EMBL" id="BMCK01000002">
    <property type="protein sequence ID" value="GGD18550.1"/>
    <property type="molecule type" value="Genomic_DNA"/>
</dbReference>
<name>A0ABQ1Q848_9ACTN</name>
<feature type="compositionally biased region" description="Polar residues" evidence="3">
    <location>
        <begin position="29"/>
        <end position="50"/>
    </location>
</feature>
<evidence type="ECO:0000256" key="3">
    <source>
        <dbReference type="SAM" id="MobiDB-lite"/>
    </source>
</evidence>
<proteinExistence type="predicted"/>
<keyword evidence="5" id="KW-1185">Reference proteome</keyword>
<gene>
    <name evidence="4" type="ORF">GCM10007231_17100</name>
</gene>
<reference evidence="5" key="1">
    <citation type="journal article" date="2019" name="Int. J. Syst. Evol. Microbiol.">
        <title>The Global Catalogue of Microorganisms (GCM) 10K type strain sequencing project: providing services to taxonomists for standard genome sequencing and annotation.</title>
        <authorList>
            <consortium name="The Broad Institute Genomics Platform"/>
            <consortium name="The Broad Institute Genome Sequencing Center for Infectious Disease"/>
            <person name="Wu L."/>
            <person name="Ma J."/>
        </authorList>
    </citation>
    <scope>NUCLEOTIDE SEQUENCE [LARGE SCALE GENOMIC DNA]</scope>
    <source>
        <strain evidence="5">CCM 7403</strain>
    </source>
</reference>
<accession>A0ABQ1Q848</accession>
<evidence type="ECO:0000256" key="2">
    <source>
        <dbReference type="ARBA" id="ARBA00022801"/>
    </source>
</evidence>